<organism evidence="4 5">
    <name type="scientific">Streptomyces albipurpureus</name>
    <dbReference type="NCBI Taxonomy" id="2897419"/>
    <lineage>
        <taxon>Bacteria</taxon>
        <taxon>Bacillati</taxon>
        <taxon>Actinomycetota</taxon>
        <taxon>Actinomycetes</taxon>
        <taxon>Kitasatosporales</taxon>
        <taxon>Streptomycetaceae</taxon>
        <taxon>Streptomyces</taxon>
    </lineage>
</organism>
<evidence type="ECO:0000313" key="5">
    <source>
        <dbReference type="Proteomes" id="UP001431429"/>
    </source>
</evidence>
<keyword evidence="1" id="KW-0479">Metal-binding</keyword>
<name>A0ABT0ULX8_9ACTN</name>
<sequence>MTPTPAPRELIARACRVLTARGLADGVLGHISLRIDENTLLVRCRGPQERGLASTTAADVHWVDLDGAPAAVGELADGYTVPNELPLHTELLRRRPEVNAVLHAHPSNVVAADLAGLGVRPILGSFDIPGAHLAAGGVPVYAKAVLVRSRTLATEVCEAMGDRPVVVMRGHGLTSVADIVERAVLQAVSVDTISRFSLQVASAGGTLVDIAEEDWADLPDLGGSFNVATSWRHELARLHDCGC</sequence>
<dbReference type="PANTHER" id="PTHR22789">
    <property type="entry name" value="FUCULOSE PHOSPHATE ALDOLASE"/>
    <property type="match status" value="1"/>
</dbReference>
<dbReference type="SMART" id="SM01007">
    <property type="entry name" value="Aldolase_II"/>
    <property type="match status" value="1"/>
</dbReference>
<proteinExistence type="predicted"/>
<dbReference type="Proteomes" id="UP001431429">
    <property type="component" value="Unassembled WGS sequence"/>
</dbReference>
<protein>
    <submittedName>
        <fullName evidence="4">Class II aldolase/adducin family protein</fullName>
    </submittedName>
</protein>
<comment type="caution">
    <text evidence="4">The sequence shown here is derived from an EMBL/GenBank/DDBJ whole genome shotgun (WGS) entry which is preliminary data.</text>
</comment>
<dbReference type="InterPro" id="IPR001303">
    <property type="entry name" value="Aldolase_II/adducin_N"/>
</dbReference>
<dbReference type="EMBL" id="JAMQAW010000011">
    <property type="protein sequence ID" value="MCM2389444.1"/>
    <property type="molecule type" value="Genomic_DNA"/>
</dbReference>
<dbReference type="RefSeq" id="WP_250919793.1">
    <property type="nucleotide sequence ID" value="NZ_JAMQAW010000011.1"/>
</dbReference>
<feature type="domain" description="Class II aldolase/adducin N-terminal" evidence="3">
    <location>
        <begin position="9"/>
        <end position="198"/>
    </location>
</feature>
<dbReference type="SUPFAM" id="SSF53639">
    <property type="entry name" value="AraD/HMP-PK domain-like"/>
    <property type="match status" value="1"/>
</dbReference>
<evidence type="ECO:0000256" key="2">
    <source>
        <dbReference type="ARBA" id="ARBA00023239"/>
    </source>
</evidence>
<dbReference type="PANTHER" id="PTHR22789:SF0">
    <property type="entry name" value="3-OXO-TETRONATE 4-PHOSPHATE DECARBOXYLASE-RELATED"/>
    <property type="match status" value="1"/>
</dbReference>
<dbReference type="InterPro" id="IPR036409">
    <property type="entry name" value="Aldolase_II/adducin_N_sf"/>
</dbReference>
<dbReference type="Pfam" id="PF00596">
    <property type="entry name" value="Aldolase_II"/>
    <property type="match status" value="1"/>
</dbReference>
<reference evidence="4" key="1">
    <citation type="submission" date="2022-06" db="EMBL/GenBank/DDBJ databases">
        <title>Genome public.</title>
        <authorList>
            <person name="Sun Q."/>
        </authorList>
    </citation>
    <scope>NUCLEOTIDE SEQUENCE</scope>
    <source>
        <strain evidence="4">CWNU-1</strain>
    </source>
</reference>
<gene>
    <name evidence="4" type="ORF">NBG84_14270</name>
</gene>
<dbReference type="InterPro" id="IPR050197">
    <property type="entry name" value="Aldolase_class_II_sugar_metab"/>
</dbReference>
<evidence type="ECO:0000259" key="3">
    <source>
        <dbReference type="SMART" id="SM01007"/>
    </source>
</evidence>
<evidence type="ECO:0000313" key="4">
    <source>
        <dbReference type="EMBL" id="MCM2389444.1"/>
    </source>
</evidence>
<dbReference type="Gene3D" id="3.40.225.10">
    <property type="entry name" value="Class II aldolase/adducin N-terminal domain"/>
    <property type="match status" value="1"/>
</dbReference>
<keyword evidence="2" id="KW-0456">Lyase</keyword>
<keyword evidence="5" id="KW-1185">Reference proteome</keyword>
<evidence type="ECO:0000256" key="1">
    <source>
        <dbReference type="ARBA" id="ARBA00022723"/>
    </source>
</evidence>
<accession>A0ABT0ULX8</accession>